<evidence type="ECO:0000259" key="3">
    <source>
        <dbReference type="Pfam" id="PF07859"/>
    </source>
</evidence>
<feature type="domain" description="Alpha/beta hydrolase fold-3" evidence="3">
    <location>
        <begin position="77"/>
        <end position="281"/>
    </location>
</feature>
<dbReference type="InterPro" id="IPR050300">
    <property type="entry name" value="GDXG_lipolytic_enzyme"/>
</dbReference>
<gene>
    <name evidence="4" type="ORF">EUA06_16630</name>
</gene>
<protein>
    <submittedName>
        <fullName evidence="4">Alpha/beta hydrolase</fullName>
    </submittedName>
</protein>
<dbReference type="PANTHER" id="PTHR48081">
    <property type="entry name" value="AB HYDROLASE SUPERFAMILY PROTEIN C4A8.06C"/>
    <property type="match status" value="1"/>
</dbReference>
<dbReference type="EMBL" id="SDWS01000008">
    <property type="protein sequence ID" value="RYB89115.1"/>
    <property type="molecule type" value="Genomic_DNA"/>
</dbReference>
<dbReference type="GO" id="GO:0016787">
    <property type="term" value="F:hydrolase activity"/>
    <property type="evidence" value="ECO:0007669"/>
    <property type="project" value="UniProtKB-KW"/>
</dbReference>
<organism evidence="4 5">
    <name type="scientific">Nocardioides glacieisoli</name>
    <dbReference type="NCBI Taxonomy" id="1168730"/>
    <lineage>
        <taxon>Bacteria</taxon>
        <taxon>Bacillati</taxon>
        <taxon>Actinomycetota</taxon>
        <taxon>Actinomycetes</taxon>
        <taxon>Propionibacteriales</taxon>
        <taxon>Nocardioidaceae</taxon>
        <taxon>Nocardioides</taxon>
    </lineage>
</organism>
<dbReference type="InterPro" id="IPR002168">
    <property type="entry name" value="Lipase_GDXG_HIS_AS"/>
</dbReference>
<dbReference type="PANTHER" id="PTHR48081:SF8">
    <property type="entry name" value="ALPHA_BETA HYDROLASE FOLD-3 DOMAIN-CONTAINING PROTEIN-RELATED"/>
    <property type="match status" value="1"/>
</dbReference>
<dbReference type="Proteomes" id="UP000291838">
    <property type="component" value="Unassembled WGS sequence"/>
</dbReference>
<reference evidence="4 5" key="1">
    <citation type="submission" date="2019-01" db="EMBL/GenBank/DDBJ databases">
        <title>Novel species of Nocardioides.</title>
        <authorList>
            <person name="Liu Q."/>
            <person name="Xin Y.-H."/>
        </authorList>
    </citation>
    <scope>NUCLEOTIDE SEQUENCE [LARGE SCALE GENOMIC DNA]</scope>
    <source>
        <strain evidence="4 5">HLT3-15</strain>
    </source>
</reference>
<evidence type="ECO:0000313" key="4">
    <source>
        <dbReference type="EMBL" id="RYB89115.1"/>
    </source>
</evidence>
<dbReference type="PROSITE" id="PS01173">
    <property type="entry name" value="LIPASE_GDXG_HIS"/>
    <property type="match status" value="1"/>
</dbReference>
<sequence>MPAVPGREAAAALDEAADRARPSLHLMSPARARDCYERESARTGEAPLPVSDVRDVAVNSRVQARLYRPTEGALPVVLFFHGGGWVVGSINTHDQMCRELALRSGCAVLSVGYRLAPEYPFPAAVDDAEAALSWVRGHGGEHDLDIDRLAVAGDSAGGNVAAALTIRARAMGVPLRLQLLFYPVTTTDLSVGIDPQYEGLVLSREELASHQDHYLPNDTDRHRAESSPLDCADLRGLAEAVVVVAECDPIAPQGLRYAEALQAAHVPVTVHLHPGSIHGFAQFPGAFETGRTALGQAADALQRALLDERA</sequence>
<evidence type="ECO:0000256" key="2">
    <source>
        <dbReference type="ARBA" id="ARBA00022801"/>
    </source>
</evidence>
<proteinExistence type="inferred from homology"/>
<accession>A0A4Q2RNC7</accession>
<dbReference type="InterPro" id="IPR029058">
    <property type="entry name" value="AB_hydrolase_fold"/>
</dbReference>
<name>A0A4Q2RNC7_9ACTN</name>
<comment type="similarity">
    <text evidence="1">Belongs to the 'GDXG' lipolytic enzyme family.</text>
</comment>
<evidence type="ECO:0000313" key="5">
    <source>
        <dbReference type="Proteomes" id="UP000291838"/>
    </source>
</evidence>
<dbReference type="InterPro" id="IPR013094">
    <property type="entry name" value="AB_hydrolase_3"/>
</dbReference>
<dbReference type="AlphaFoldDB" id="A0A4Q2RNC7"/>
<comment type="caution">
    <text evidence="4">The sequence shown here is derived from an EMBL/GenBank/DDBJ whole genome shotgun (WGS) entry which is preliminary data.</text>
</comment>
<keyword evidence="2 4" id="KW-0378">Hydrolase</keyword>
<dbReference type="OrthoDB" id="3181909at2"/>
<evidence type="ECO:0000256" key="1">
    <source>
        <dbReference type="ARBA" id="ARBA00010515"/>
    </source>
</evidence>
<keyword evidence="5" id="KW-1185">Reference proteome</keyword>
<dbReference type="Pfam" id="PF07859">
    <property type="entry name" value="Abhydrolase_3"/>
    <property type="match status" value="1"/>
</dbReference>
<dbReference type="Gene3D" id="3.40.50.1820">
    <property type="entry name" value="alpha/beta hydrolase"/>
    <property type="match status" value="1"/>
</dbReference>
<dbReference type="SUPFAM" id="SSF53474">
    <property type="entry name" value="alpha/beta-Hydrolases"/>
    <property type="match status" value="1"/>
</dbReference>